<name>A0A142KBX4_9CAUD</name>
<protein>
    <submittedName>
        <fullName evidence="2">Uncharacterized protein</fullName>
    </submittedName>
</protein>
<feature type="region of interest" description="Disordered" evidence="1">
    <location>
        <begin position="1"/>
        <end position="34"/>
    </location>
</feature>
<reference evidence="3" key="1">
    <citation type="submission" date="2016-03" db="EMBL/GenBank/DDBJ databases">
        <authorList>
            <person name="Ploux O."/>
        </authorList>
    </citation>
    <scope>NUCLEOTIDE SEQUENCE [LARGE SCALE GENOMIC DNA]</scope>
</reference>
<evidence type="ECO:0000256" key="1">
    <source>
        <dbReference type="SAM" id="MobiDB-lite"/>
    </source>
</evidence>
<keyword evidence="3" id="KW-1185">Reference proteome</keyword>
<evidence type="ECO:0000313" key="2">
    <source>
        <dbReference type="EMBL" id="AMS03607.1"/>
    </source>
</evidence>
<accession>A0A142KBX4</accession>
<feature type="compositionally biased region" description="Basic and acidic residues" evidence="1">
    <location>
        <begin position="1"/>
        <end position="19"/>
    </location>
</feature>
<dbReference type="RefSeq" id="YP_009301479.1">
    <property type="nucleotide sequence ID" value="NC_031234.1"/>
</dbReference>
<dbReference type="KEGG" id="vg:29123893"/>
<dbReference type="GeneID" id="29123893"/>
<proteinExistence type="predicted"/>
<sequence length="34" mass="3894">MGPASSHRELRMTNPHKDDDEADLAAQFDREDHT</sequence>
<evidence type="ECO:0000313" key="3">
    <source>
        <dbReference type="Proteomes" id="UP000204189"/>
    </source>
</evidence>
<organism evidence="2 3">
    <name type="scientific">Gordonia phage Emalyn</name>
    <dbReference type="NCBI Taxonomy" id="1821552"/>
    <lineage>
        <taxon>Viruses</taxon>
        <taxon>Duplodnaviria</taxon>
        <taxon>Heunggongvirae</taxon>
        <taxon>Uroviricota</taxon>
        <taxon>Caudoviricetes</taxon>
        <taxon>Emalynvirus</taxon>
        <taxon>Emalynvirus emalyn</taxon>
    </lineage>
</organism>
<dbReference type="Proteomes" id="UP000204189">
    <property type="component" value="Segment"/>
</dbReference>
<gene>
    <name evidence="2" type="primary">38</name>
    <name evidence="2" type="ORF">SEA_EMALYN_38</name>
</gene>
<dbReference type="EMBL" id="KU963260">
    <property type="protein sequence ID" value="AMS03607.1"/>
    <property type="molecule type" value="Genomic_DNA"/>
</dbReference>